<keyword evidence="3 5" id="KW-0378">Hydrolase</keyword>
<dbReference type="GO" id="GO:0005737">
    <property type="term" value="C:cytoplasm"/>
    <property type="evidence" value="ECO:0007669"/>
    <property type="project" value="UniProtKB-SubCell"/>
</dbReference>
<evidence type="ECO:0000256" key="7">
    <source>
        <dbReference type="SAM" id="Coils"/>
    </source>
</evidence>
<gene>
    <name evidence="5 10" type="primary">xseA</name>
    <name evidence="10" type="ORF">K8W16_05000</name>
</gene>
<dbReference type="HAMAP" id="MF_00378">
    <property type="entry name" value="Exonuc_7_L"/>
    <property type="match status" value="1"/>
</dbReference>
<dbReference type="GO" id="GO:0003676">
    <property type="term" value="F:nucleic acid binding"/>
    <property type="evidence" value="ECO:0007669"/>
    <property type="project" value="InterPro"/>
</dbReference>
<evidence type="ECO:0000256" key="6">
    <source>
        <dbReference type="RuleBase" id="RU004355"/>
    </source>
</evidence>
<dbReference type="InterPro" id="IPR025824">
    <property type="entry name" value="OB-fold_nuc-bd_dom"/>
</dbReference>
<dbReference type="Pfam" id="PF13742">
    <property type="entry name" value="tRNA_anti_2"/>
    <property type="match status" value="1"/>
</dbReference>
<keyword evidence="7" id="KW-0175">Coiled coil</keyword>
<dbReference type="PANTHER" id="PTHR30008">
    <property type="entry name" value="EXODEOXYRIBONUCLEASE 7 LARGE SUBUNIT"/>
    <property type="match status" value="1"/>
</dbReference>
<dbReference type="NCBIfam" id="TIGR00237">
    <property type="entry name" value="xseA"/>
    <property type="match status" value="1"/>
</dbReference>
<evidence type="ECO:0000259" key="8">
    <source>
        <dbReference type="Pfam" id="PF02601"/>
    </source>
</evidence>
<evidence type="ECO:0000256" key="5">
    <source>
        <dbReference type="HAMAP-Rule" id="MF_00378"/>
    </source>
</evidence>
<dbReference type="Pfam" id="PF02601">
    <property type="entry name" value="Exonuc_VII_L"/>
    <property type="match status" value="1"/>
</dbReference>
<keyword evidence="4 5" id="KW-0269">Exonuclease</keyword>
<evidence type="ECO:0000256" key="1">
    <source>
        <dbReference type="ARBA" id="ARBA00022490"/>
    </source>
</evidence>
<accession>A0A921AVR3</accession>
<reference evidence="10" key="2">
    <citation type="submission" date="2021-09" db="EMBL/GenBank/DDBJ databases">
        <authorList>
            <person name="Gilroy R."/>
        </authorList>
    </citation>
    <scope>NUCLEOTIDE SEQUENCE</scope>
    <source>
        <strain evidence="10">ChiGjej2B2-19336</strain>
    </source>
</reference>
<comment type="catalytic activity">
    <reaction evidence="5 6">
        <text>Exonucleolytic cleavage in either 5'- to 3'- or 3'- to 5'-direction to yield nucleoside 5'-phosphates.</text>
        <dbReference type="EC" id="3.1.11.6"/>
    </reaction>
</comment>
<keyword evidence="1 5" id="KW-0963">Cytoplasm</keyword>
<feature type="coiled-coil region" evidence="7">
    <location>
        <begin position="362"/>
        <end position="389"/>
    </location>
</feature>
<dbReference type="InterPro" id="IPR020579">
    <property type="entry name" value="Exonuc_VII_lsu_C"/>
</dbReference>
<dbReference type="GO" id="GO:0009318">
    <property type="term" value="C:exodeoxyribonuclease VII complex"/>
    <property type="evidence" value="ECO:0007669"/>
    <property type="project" value="UniProtKB-UniRule"/>
</dbReference>
<dbReference type="InterPro" id="IPR003753">
    <property type="entry name" value="Exonuc_VII_L"/>
</dbReference>
<feature type="domain" description="OB-fold nucleic acid binding" evidence="9">
    <location>
        <begin position="5"/>
        <end position="113"/>
    </location>
</feature>
<evidence type="ECO:0000256" key="4">
    <source>
        <dbReference type="ARBA" id="ARBA00022839"/>
    </source>
</evidence>
<feature type="domain" description="Exonuclease VII large subunit C-terminal" evidence="8">
    <location>
        <begin position="139"/>
        <end position="450"/>
    </location>
</feature>
<comment type="function">
    <text evidence="5">Bidirectionally degrades single-stranded DNA into large acid-insoluble oligonucleotides, which are then degraded further into small acid-soluble oligonucleotides.</text>
</comment>
<dbReference type="CDD" id="cd04489">
    <property type="entry name" value="ExoVII_LU_OBF"/>
    <property type="match status" value="1"/>
</dbReference>
<dbReference type="RefSeq" id="WP_304121688.1">
    <property type="nucleotide sequence ID" value="NZ_DYZA01000094.1"/>
</dbReference>
<evidence type="ECO:0000256" key="2">
    <source>
        <dbReference type="ARBA" id="ARBA00022722"/>
    </source>
</evidence>
<organism evidence="10 11">
    <name type="scientific">Mailhella massiliensis</name>
    <dbReference type="NCBI Taxonomy" id="1903261"/>
    <lineage>
        <taxon>Bacteria</taxon>
        <taxon>Pseudomonadati</taxon>
        <taxon>Thermodesulfobacteriota</taxon>
        <taxon>Desulfovibrionia</taxon>
        <taxon>Desulfovibrionales</taxon>
        <taxon>Desulfovibrionaceae</taxon>
        <taxon>Mailhella</taxon>
    </lineage>
</organism>
<dbReference type="GO" id="GO:0008855">
    <property type="term" value="F:exodeoxyribonuclease VII activity"/>
    <property type="evidence" value="ECO:0007669"/>
    <property type="project" value="UniProtKB-UniRule"/>
</dbReference>
<comment type="caution">
    <text evidence="10">The sequence shown here is derived from an EMBL/GenBank/DDBJ whole genome shotgun (WGS) entry which is preliminary data.</text>
</comment>
<evidence type="ECO:0000256" key="3">
    <source>
        <dbReference type="ARBA" id="ARBA00022801"/>
    </source>
</evidence>
<evidence type="ECO:0000259" key="9">
    <source>
        <dbReference type="Pfam" id="PF13742"/>
    </source>
</evidence>
<evidence type="ECO:0000313" key="10">
    <source>
        <dbReference type="EMBL" id="HJD96984.1"/>
    </source>
</evidence>
<keyword evidence="2 5" id="KW-0540">Nuclease</keyword>
<name>A0A921AVR3_9BACT</name>
<dbReference type="AlphaFoldDB" id="A0A921AVR3"/>
<evidence type="ECO:0000313" key="11">
    <source>
        <dbReference type="Proteomes" id="UP000698963"/>
    </source>
</evidence>
<dbReference type="EC" id="3.1.11.6" evidence="5"/>
<comment type="similarity">
    <text evidence="5 6">Belongs to the XseA family.</text>
</comment>
<proteinExistence type="inferred from homology"/>
<reference evidence="10" key="1">
    <citation type="journal article" date="2021" name="PeerJ">
        <title>Extensive microbial diversity within the chicken gut microbiome revealed by metagenomics and culture.</title>
        <authorList>
            <person name="Gilroy R."/>
            <person name="Ravi A."/>
            <person name="Getino M."/>
            <person name="Pursley I."/>
            <person name="Horton D.L."/>
            <person name="Alikhan N.F."/>
            <person name="Baker D."/>
            <person name="Gharbi K."/>
            <person name="Hall N."/>
            <person name="Watson M."/>
            <person name="Adriaenssens E.M."/>
            <person name="Foster-Nyarko E."/>
            <person name="Jarju S."/>
            <person name="Secka A."/>
            <person name="Antonio M."/>
            <person name="Oren A."/>
            <person name="Chaudhuri R.R."/>
            <person name="La Ragione R."/>
            <person name="Hildebrand F."/>
            <person name="Pallen M.J."/>
        </authorList>
    </citation>
    <scope>NUCLEOTIDE SEQUENCE</scope>
    <source>
        <strain evidence="10">ChiGjej2B2-19336</strain>
    </source>
</reference>
<protein>
    <recommendedName>
        <fullName evidence="5">Exodeoxyribonuclease 7 large subunit</fullName>
        <ecNumber evidence="5">3.1.11.6</ecNumber>
    </recommendedName>
    <alternativeName>
        <fullName evidence="5">Exodeoxyribonuclease VII large subunit</fullName>
        <shortName evidence="5">Exonuclease VII large subunit</shortName>
    </alternativeName>
</protein>
<comment type="subcellular location">
    <subcellularLocation>
        <location evidence="5 6">Cytoplasm</location>
    </subcellularLocation>
</comment>
<comment type="subunit">
    <text evidence="5">Heterooligomer composed of large and small subunits.</text>
</comment>
<dbReference type="GO" id="GO:0006308">
    <property type="term" value="P:DNA catabolic process"/>
    <property type="evidence" value="ECO:0007669"/>
    <property type="project" value="UniProtKB-UniRule"/>
</dbReference>
<dbReference type="Proteomes" id="UP000698963">
    <property type="component" value="Unassembled WGS sequence"/>
</dbReference>
<dbReference type="PANTHER" id="PTHR30008:SF0">
    <property type="entry name" value="EXODEOXYRIBONUCLEASE 7 LARGE SUBUNIT"/>
    <property type="match status" value="1"/>
</dbReference>
<dbReference type="EMBL" id="DYZA01000094">
    <property type="protein sequence ID" value="HJD96984.1"/>
    <property type="molecule type" value="Genomic_DNA"/>
</dbReference>
<sequence length="472" mass="52048">MSAILSVRQVTEQVRQAVEGRFPYVWVRGEVTNLSRPSSGHVYFSLKEGDYLLNCVWFRGQQRDEAFDPLTGEVWEDGPRPCLARSMENGQTIVCAGRLTVYGARGQYQMIVDLGQAEGLGLWHQEFEALKRRLAAEGLFDQERKRPIPQEPRRVLVITAPGGAAIRDFIRISSTRGLGAEIRILPVPVQGEEAPPCIVEALEKAGKEAWAEVVALIRGGGSVQDLWAFNDERVARAVYRCPIPVLAGIGHEIDHSITDFTADFSAATPSHAAQLLWQERHVFAQHVDGLETALQQAFSRRIGMLALRLDHASRALRLLSPQERLRRQEESLQNVTRRMGAAVKAVLTRKTALADGLALRIAGAGEARLQRAERETERAEEKLAPLRRTLTLAEEQALSHLELRLQALDPFEPLRRGYAVACDEKGSIMRSTAQTAPGRGITVLLADGRILGTVTGVERTAAEGGNSDNAAR</sequence>